<evidence type="ECO:0000313" key="10">
    <source>
        <dbReference type="Proteomes" id="UP000824101"/>
    </source>
</evidence>
<evidence type="ECO:0000259" key="8">
    <source>
        <dbReference type="PROSITE" id="PS51101"/>
    </source>
</evidence>
<name>A0A9D2GHA4_9FIRM</name>
<dbReference type="Gene3D" id="3.40.35.10">
    <property type="entry name" value="Phosphotransferase system, sorbose subfamily IIB component"/>
    <property type="match status" value="1"/>
</dbReference>
<evidence type="ECO:0000256" key="6">
    <source>
        <dbReference type="ARBA" id="ARBA00022683"/>
    </source>
</evidence>
<keyword evidence="7" id="KW-0418">Kinase</keyword>
<comment type="subcellular location">
    <subcellularLocation>
        <location evidence="1">Cytoplasm</location>
    </subcellularLocation>
</comment>
<dbReference type="GO" id="GO:0008982">
    <property type="term" value="F:protein-N(PI)-phosphohistidine-sugar phosphotransferase activity"/>
    <property type="evidence" value="ECO:0007669"/>
    <property type="project" value="InterPro"/>
</dbReference>
<dbReference type="EMBL" id="DXBC01000074">
    <property type="protein sequence ID" value="HIZ79125.1"/>
    <property type="molecule type" value="Genomic_DNA"/>
</dbReference>
<evidence type="ECO:0000256" key="7">
    <source>
        <dbReference type="ARBA" id="ARBA00022777"/>
    </source>
</evidence>
<keyword evidence="3" id="KW-0963">Cytoplasm</keyword>
<proteinExistence type="predicted"/>
<evidence type="ECO:0000256" key="5">
    <source>
        <dbReference type="ARBA" id="ARBA00022679"/>
    </source>
</evidence>
<dbReference type="InterPro" id="IPR036667">
    <property type="entry name" value="PTS_IIB_sorbose-sp_sf"/>
</dbReference>
<feature type="domain" description="PTS EIIB type-4" evidence="8">
    <location>
        <begin position="55"/>
        <end position="214"/>
    </location>
</feature>
<dbReference type="Pfam" id="PF03830">
    <property type="entry name" value="PTSIIB_sorb"/>
    <property type="match status" value="1"/>
</dbReference>
<keyword evidence="2" id="KW-0813">Transport</keyword>
<dbReference type="GO" id="GO:0009401">
    <property type="term" value="P:phosphoenolpyruvate-dependent sugar phosphotransferase system"/>
    <property type="evidence" value="ECO:0007669"/>
    <property type="project" value="UniProtKB-KW"/>
</dbReference>
<evidence type="ECO:0000256" key="1">
    <source>
        <dbReference type="ARBA" id="ARBA00004496"/>
    </source>
</evidence>
<dbReference type="GO" id="GO:0016301">
    <property type="term" value="F:kinase activity"/>
    <property type="evidence" value="ECO:0007669"/>
    <property type="project" value="UniProtKB-KW"/>
</dbReference>
<dbReference type="CDD" id="cd00001">
    <property type="entry name" value="PTS_IIB_man"/>
    <property type="match status" value="1"/>
</dbReference>
<keyword evidence="4 9" id="KW-0762">Sugar transport</keyword>
<accession>A0A9D2GHA4</accession>
<dbReference type="PROSITE" id="PS51101">
    <property type="entry name" value="PTS_EIIB_TYPE_4"/>
    <property type="match status" value="1"/>
</dbReference>
<comment type="caution">
    <text evidence="9">The sequence shown here is derived from an EMBL/GenBank/DDBJ whole genome shotgun (WGS) entry which is preliminary data.</text>
</comment>
<evidence type="ECO:0000313" key="9">
    <source>
        <dbReference type="EMBL" id="HIZ79125.1"/>
    </source>
</evidence>
<reference evidence="9" key="2">
    <citation type="submission" date="2021-04" db="EMBL/GenBank/DDBJ databases">
        <authorList>
            <person name="Gilroy R."/>
        </authorList>
    </citation>
    <scope>NUCLEOTIDE SEQUENCE</scope>
    <source>
        <strain evidence="9">ChiBcec1-1093</strain>
    </source>
</reference>
<organism evidence="9 10">
    <name type="scientific">Candidatus Lachnoclostridium stercorigallinarum</name>
    <dbReference type="NCBI Taxonomy" id="2838634"/>
    <lineage>
        <taxon>Bacteria</taxon>
        <taxon>Bacillati</taxon>
        <taxon>Bacillota</taxon>
        <taxon>Clostridia</taxon>
        <taxon>Lachnospirales</taxon>
        <taxon>Lachnospiraceae</taxon>
    </lineage>
</organism>
<dbReference type="GO" id="GO:0005737">
    <property type="term" value="C:cytoplasm"/>
    <property type="evidence" value="ECO:0007669"/>
    <property type="project" value="UniProtKB-SubCell"/>
</dbReference>
<evidence type="ECO:0000256" key="4">
    <source>
        <dbReference type="ARBA" id="ARBA00022597"/>
    </source>
</evidence>
<sequence>MGRENAADAGELARTVEETAREQVIRFLTDEEQAAAAAAKPAKKTVVRRGNPDGPKGVIVHARVDERLIHGQVAMVWTNTVGASRIVVVNDDVLKDDMALAGLKMAKPAGVKLSIMTVNRAVERLRENAYSGDRIFVITKNIGDMAELIRRGVEIDRVNVGNVAKREGSRNIKKSVNLTEQDIEDIHEMIRGGHSVTAQMIPNESDQSILNYLQ</sequence>
<keyword evidence="5" id="KW-0808">Transferase</keyword>
<dbReference type="AlphaFoldDB" id="A0A9D2GHA4"/>
<evidence type="ECO:0000256" key="3">
    <source>
        <dbReference type="ARBA" id="ARBA00022490"/>
    </source>
</evidence>
<evidence type="ECO:0000256" key="2">
    <source>
        <dbReference type="ARBA" id="ARBA00022448"/>
    </source>
</evidence>
<keyword evidence="6" id="KW-0598">Phosphotransferase system</keyword>
<protein>
    <submittedName>
        <fullName evidence="9">PTS sugar transporter subunit IIB</fullName>
    </submittedName>
</protein>
<dbReference type="InterPro" id="IPR004720">
    <property type="entry name" value="PTS_IIB_sorbose-sp"/>
</dbReference>
<dbReference type="Proteomes" id="UP000824101">
    <property type="component" value="Unassembled WGS sequence"/>
</dbReference>
<gene>
    <name evidence="9" type="ORF">IAA17_04995</name>
</gene>
<reference evidence="9" key="1">
    <citation type="journal article" date="2021" name="PeerJ">
        <title>Extensive microbial diversity within the chicken gut microbiome revealed by metagenomics and culture.</title>
        <authorList>
            <person name="Gilroy R."/>
            <person name="Ravi A."/>
            <person name="Getino M."/>
            <person name="Pursley I."/>
            <person name="Horton D.L."/>
            <person name="Alikhan N.F."/>
            <person name="Baker D."/>
            <person name="Gharbi K."/>
            <person name="Hall N."/>
            <person name="Watson M."/>
            <person name="Adriaenssens E.M."/>
            <person name="Foster-Nyarko E."/>
            <person name="Jarju S."/>
            <person name="Secka A."/>
            <person name="Antonio M."/>
            <person name="Oren A."/>
            <person name="Chaudhuri R.R."/>
            <person name="La Ragione R."/>
            <person name="Hildebrand F."/>
            <person name="Pallen M.J."/>
        </authorList>
    </citation>
    <scope>NUCLEOTIDE SEQUENCE</scope>
    <source>
        <strain evidence="9">ChiBcec1-1093</strain>
    </source>
</reference>
<dbReference type="SUPFAM" id="SSF52728">
    <property type="entry name" value="PTS IIb component"/>
    <property type="match status" value="1"/>
</dbReference>